<evidence type="ECO:0000313" key="1">
    <source>
        <dbReference type="EMBL" id="URD91805.1"/>
    </source>
</evidence>
<dbReference type="OrthoDB" id="550577at2759"/>
<dbReference type="EMBL" id="CP097505">
    <property type="protein sequence ID" value="URD91805.1"/>
    <property type="molecule type" value="Genomic_DNA"/>
</dbReference>
<keyword evidence="2" id="KW-1185">Reference proteome</keyword>
<protein>
    <submittedName>
        <fullName evidence="1">Alpha-amylase</fullName>
    </submittedName>
</protein>
<sequence>MEEDRAKSVANSRKLTAPPTLLFAAAPRARLMVISNCRTAHIPIIVTVEGLWRRKLHINSPTVLLPSGPSPLFDPTLDEKKEEDQKEITSSVRVYVKLPSPLVREGPEDSDSIFVRMNVKLPSPLVFDCHDNRDASRSTVGYGHQTCPTRCSKQKGGRRRQLARVGNGLRPFFFHSPVTPLRLWATTTLIYFPSCLTYPTTSSYIYVPLALTLLPSPSRSILCSFDGRKQGRDEDLFWSFDVSASVSCRSELGSVPDTLPGRDKQIHLFPLSLIASTVREMNTLQGFNWESWSQQGGWYNFLKDKVSDIANAGVTHVWLPPPSHSVAFQGRSVIPICRRDHMLTESTFV</sequence>
<evidence type="ECO:0000313" key="2">
    <source>
        <dbReference type="Proteomes" id="UP001055439"/>
    </source>
</evidence>
<gene>
    <name evidence="1" type="ORF">MUK42_00575</name>
</gene>
<dbReference type="Proteomes" id="UP001055439">
    <property type="component" value="Chromosome 3"/>
</dbReference>
<dbReference type="SUPFAM" id="SSF51445">
    <property type="entry name" value="(Trans)glycosidases"/>
    <property type="match status" value="1"/>
</dbReference>
<proteinExistence type="predicted"/>
<accession>A0A9E7FAN3</accession>
<organism evidence="1 2">
    <name type="scientific">Musa troglodytarum</name>
    <name type="common">fe'i banana</name>
    <dbReference type="NCBI Taxonomy" id="320322"/>
    <lineage>
        <taxon>Eukaryota</taxon>
        <taxon>Viridiplantae</taxon>
        <taxon>Streptophyta</taxon>
        <taxon>Embryophyta</taxon>
        <taxon>Tracheophyta</taxon>
        <taxon>Spermatophyta</taxon>
        <taxon>Magnoliopsida</taxon>
        <taxon>Liliopsida</taxon>
        <taxon>Zingiberales</taxon>
        <taxon>Musaceae</taxon>
        <taxon>Musa</taxon>
    </lineage>
</organism>
<dbReference type="Gene3D" id="3.20.20.80">
    <property type="entry name" value="Glycosidases"/>
    <property type="match status" value="1"/>
</dbReference>
<dbReference type="InterPro" id="IPR017853">
    <property type="entry name" value="GH"/>
</dbReference>
<dbReference type="AlphaFoldDB" id="A0A9E7FAN3"/>
<name>A0A9E7FAN3_9LILI</name>
<reference evidence="1" key="1">
    <citation type="submission" date="2022-05" db="EMBL/GenBank/DDBJ databases">
        <title>The Musa troglodytarum L. genome provides insights into the mechanism of non-climacteric behaviour and enrichment of carotenoids.</title>
        <authorList>
            <person name="Wang J."/>
        </authorList>
    </citation>
    <scope>NUCLEOTIDE SEQUENCE</scope>
    <source>
        <tissue evidence="1">Leaf</tissue>
    </source>
</reference>